<dbReference type="GO" id="GO:0004519">
    <property type="term" value="F:endonuclease activity"/>
    <property type="evidence" value="ECO:0007669"/>
    <property type="project" value="InterPro"/>
</dbReference>
<dbReference type="SUPFAM" id="SSF55608">
    <property type="entry name" value="Homing endonucleases"/>
    <property type="match status" value="1"/>
</dbReference>
<reference evidence="2" key="1">
    <citation type="submission" date="2020-07" db="EMBL/GenBank/DDBJ databases">
        <title>The complete mitochondrial genome of Beauveia lii (Hypocreales: Cordycipitaceae).</title>
        <authorList>
            <person name="Zhang S.-L."/>
        </authorList>
    </citation>
    <scope>NUCLEOTIDE SEQUENCE</scope>
    <source>
        <strain evidence="2">RCEF5500</strain>
    </source>
</reference>
<gene>
    <name evidence="2" type="primary">orf191</name>
</gene>
<geneLocation type="mitochondrion" evidence="2"/>
<dbReference type="PANTHER" id="PTHR36181:SF4">
    <property type="entry name" value="LAGLIDADG ENDONUCLEASE"/>
    <property type="match status" value="1"/>
</dbReference>
<feature type="domain" description="Homing endonuclease LAGLIDADG" evidence="1">
    <location>
        <begin position="60"/>
        <end position="163"/>
    </location>
</feature>
<dbReference type="PANTHER" id="PTHR36181">
    <property type="entry name" value="INTRON-ENCODED ENDONUCLEASE AI3-RELATED"/>
    <property type="match status" value="1"/>
</dbReference>
<proteinExistence type="predicted"/>
<organism evidence="2">
    <name type="scientific">Beauveria lii</name>
    <dbReference type="NCBI Taxonomy" id="1290591"/>
    <lineage>
        <taxon>Eukaryota</taxon>
        <taxon>Fungi</taxon>
        <taxon>Dikarya</taxon>
        <taxon>Ascomycota</taxon>
        <taxon>Pezizomycotina</taxon>
        <taxon>Sordariomycetes</taxon>
        <taxon>Hypocreomycetidae</taxon>
        <taxon>Hypocreales</taxon>
        <taxon>Cordycipitaceae</taxon>
        <taxon>Beauveria</taxon>
    </lineage>
</organism>
<keyword evidence="2" id="KW-0496">Mitochondrion</keyword>
<accession>A0A7S6TCY3</accession>
<dbReference type="InterPro" id="IPR004860">
    <property type="entry name" value="LAGLIDADG_dom"/>
</dbReference>
<evidence type="ECO:0000313" key="2">
    <source>
        <dbReference type="EMBL" id="QOU11075.1"/>
    </source>
</evidence>
<dbReference type="GeneID" id="63373453"/>
<dbReference type="Gene3D" id="3.10.28.10">
    <property type="entry name" value="Homing endonucleases"/>
    <property type="match status" value="1"/>
</dbReference>
<sequence length="191" mass="21968">MVKGEHKTLPGLLKIFSLKVNLNKGLPTAVKEKFTEIQPAILRHATEFKLPFSFNPNWVAGFITAEGSFFISLYVHEKRKAGTYINMYIFKRKTRSRNISMIELLDKLAVFLDCGIVRKSSNRDAAELIITKSEDLNKKLIPLLKKYNLSGIKLLDFERFKEVSLLIKNKMHLTHEGVALIKIIKDAMYNR</sequence>
<evidence type="ECO:0000259" key="1">
    <source>
        <dbReference type="Pfam" id="PF00961"/>
    </source>
</evidence>
<dbReference type="InterPro" id="IPR027434">
    <property type="entry name" value="Homing_endonucl"/>
</dbReference>
<dbReference type="GO" id="GO:0005739">
    <property type="term" value="C:mitochondrion"/>
    <property type="evidence" value="ECO:0007669"/>
    <property type="project" value="UniProtKB-ARBA"/>
</dbReference>
<dbReference type="Pfam" id="PF00961">
    <property type="entry name" value="LAGLIDADG_1"/>
    <property type="match status" value="1"/>
</dbReference>
<dbReference type="EMBL" id="MT818175">
    <property type="protein sequence ID" value="QOU11075.1"/>
    <property type="molecule type" value="Genomic_DNA"/>
</dbReference>
<protein>
    <recommendedName>
        <fullName evidence="1">Homing endonuclease LAGLIDADG domain-containing protein</fullName>
    </recommendedName>
</protein>
<dbReference type="AlphaFoldDB" id="A0A7S6TCY3"/>
<dbReference type="InterPro" id="IPR051289">
    <property type="entry name" value="LAGLIDADG_Endonuclease"/>
</dbReference>
<dbReference type="RefSeq" id="YP_010029634.1">
    <property type="nucleotide sequence ID" value="NC_053825.1"/>
</dbReference>
<name>A0A7S6TCY3_9HYPO</name>